<evidence type="ECO:0000313" key="5">
    <source>
        <dbReference type="Proteomes" id="UP000321490"/>
    </source>
</evidence>
<dbReference type="PROSITE" id="PS51186">
    <property type="entry name" value="GNAT"/>
    <property type="match status" value="1"/>
</dbReference>
<dbReference type="RefSeq" id="WP_228395267.1">
    <property type="nucleotide sequence ID" value="NZ_JABGDC010000137.1"/>
</dbReference>
<dbReference type="PANTHER" id="PTHR43877:SF2">
    <property type="entry name" value="AMINOALKYLPHOSPHONATE N-ACETYLTRANSFERASE-RELATED"/>
    <property type="match status" value="1"/>
</dbReference>
<accession>A0A562ISR5</accession>
<gene>
    <name evidence="4" type="ORF">JD78_02602</name>
</gene>
<dbReference type="InterPro" id="IPR000182">
    <property type="entry name" value="GNAT_dom"/>
</dbReference>
<name>A0A562ISR5_9ACTN</name>
<keyword evidence="5" id="KW-1185">Reference proteome</keyword>
<reference evidence="4 5" key="1">
    <citation type="submission" date="2019-07" db="EMBL/GenBank/DDBJ databases">
        <title>R&amp;d 2014.</title>
        <authorList>
            <person name="Klenk H.-P."/>
        </authorList>
    </citation>
    <scope>NUCLEOTIDE SEQUENCE [LARGE SCALE GENOMIC DNA]</scope>
    <source>
        <strain evidence="4 5">DSM 45764</strain>
    </source>
</reference>
<evidence type="ECO:0000256" key="2">
    <source>
        <dbReference type="ARBA" id="ARBA00023315"/>
    </source>
</evidence>
<dbReference type="PANTHER" id="PTHR43877">
    <property type="entry name" value="AMINOALKYLPHOSPHONATE N-ACETYLTRANSFERASE-RELATED-RELATED"/>
    <property type="match status" value="1"/>
</dbReference>
<evidence type="ECO:0000313" key="4">
    <source>
        <dbReference type="EMBL" id="TWH74069.1"/>
    </source>
</evidence>
<dbReference type="InterPro" id="IPR016181">
    <property type="entry name" value="Acyl_CoA_acyltransferase"/>
</dbReference>
<dbReference type="EMBL" id="VLKF01000001">
    <property type="protein sequence ID" value="TWH74069.1"/>
    <property type="molecule type" value="Genomic_DNA"/>
</dbReference>
<sequence length="170" mass="18308">MTPSTPIRGATVDIGPARADEHDRIGRLTAGVYTAEGFASPDYAQQLADVAGRADRAELLVARDGDGRVVGSVALALTDDFGQVTEADDEAAFRMLVVDPAARGQGLGEALVQACLDRARAAGKRRMLLSTSPEMTTAHRIYERLGFTRLPERDWSPVPGIDLRVYAREL</sequence>
<organism evidence="4 5">
    <name type="scientific">Modestobacter roseus</name>
    <dbReference type="NCBI Taxonomy" id="1181884"/>
    <lineage>
        <taxon>Bacteria</taxon>
        <taxon>Bacillati</taxon>
        <taxon>Actinomycetota</taxon>
        <taxon>Actinomycetes</taxon>
        <taxon>Geodermatophilales</taxon>
        <taxon>Geodermatophilaceae</taxon>
        <taxon>Modestobacter</taxon>
    </lineage>
</organism>
<feature type="domain" description="N-acetyltransferase" evidence="3">
    <location>
        <begin position="12"/>
        <end position="168"/>
    </location>
</feature>
<dbReference type="GO" id="GO:0016747">
    <property type="term" value="F:acyltransferase activity, transferring groups other than amino-acyl groups"/>
    <property type="evidence" value="ECO:0007669"/>
    <property type="project" value="InterPro"/>
</dbReference>
<dbReference type="AlphaFoldDB" id="A0A562ISR5"/>
<evidence type="ECO:0000256" key="1">
    <source>
        <dbReference type="ARBA" id="ARBA00022679"/>
    </source>
</evidence>
<keyword evidence="2" id="KW-0012">Acyltransferase</keyword>
<dbReference type="CDD" id="cd04301">
    <property type="entry name" value="NAT_SF"/>
    <property type="match status" value="1"/>
</dbReference>
<dbReference type="Pfam" id="PF00583">
    <property type="entry name" value="Acetyltransf_1"/>
    <property type="match status" value="1"/>
</dbReference>
<protein>
    <submittedName>
        <fullName evidence="4">Acetyltransferase (GNAT) family protein</fullName>
    </submittedName>
</protein>
<dbReference type="InterPro" id="IPR050832">
    <property type="entry name" value="Bact_Acetyltransf"/>
</dbReference>
<dbReference type="Proteomes" id="UP000321490">
    <property type="component" value="Unassembled WGS sequence"/>
</dbReference>
<comment type="caution">
    <text evidence="4">The sequence shown here is derived from an EMBL/GenBank/DDBJ whole genome shotgun (WGS) entry which is preliminary data.</text>
</comment>
<dbReference type="Gene3D" id="3.40.630.30">
    <property type="match status" value="1"/>
</dbReference>
<proteinExistence type="predicted"/>
<evidence type="ECO:0000259" key="3">
    <source>
        <dbReference type="PROSITE" id="PS51186"/>
    </source>
</evidence>
<keyword evidence="1 4" id="KW-0808">Transferase</keyword>
<dbReference type="SUPFAM" id="SSF55729">
    <property type="entry name" value="Acyl-CoA N-acyltransferases (Nat)"/>
    <property type="match status" value="1"/>
</dbReference>